<organism evidence="2 3">
    <name type="scientific">Dactylosporangium sucinum</name>
    <dbReference type="NCBI Taxonomy" id="1424081"/>
    <lineage>
        <taxon>Bacteria</taxon>
        <taxon>Bacillati</taxon>
        <taxon>Actinomycetota</taxon>
        <taxon>Actinomycetes</taxon>
        <taxon>Micromonosporales</taxon>
        <taxon>Micromonosporaceae</taxon>
        <taxon>Dactylosporangium</taxon>
    </lineage>
</organism>
<name>A0A917TC27_9ACTN</name>
<evidence type="ECO:0000313" key="3">
    <source>
        <dbReference type="Proteomes" id="UP000642070"/>
    </source>
</evidence>
<comment type="caution">
    <text evidence="2">The sequence shown here is derived from an EMBL/GenBank/DDBJ whole genome shotgun (WGS) entry which is preliminary data.</text>
</comment>
<sequence length="103" mass="11498">MAADPLRVPDEFWARDDVRGALASRDVGALFKLVRRHTGATRPGRPQPRPAVDHLLRRGVPGGPLRPLYERTATCASYRTASPRTEKSPIVRQFNTRVSALLR</sequence>
<reference evidence="2" key="1">
    <citation type="journal article" date="2014" name="Int. J. Syst. Evol. Microbiol.">
        <title>Complete genome sequence of Corynebacterium casei LMG S-19264T (=DSM 44701T), isolated from a smear-ripened cheese.</title>
        <authorList>
            <consortium name="US DOE Joint Genome Institute (JGI-PGF)"/>
            <person name="Walter F."/>
            <person name="Albersmeier A."/>
            <person name="Kalinowski J."/>
            <person name="Ruckert C."/>
        </authorList>
    </citation>
    <scope>NUCLEOTIDE SEQUENCE</scope>
    <source>
        <strain evidence="2">JCM 19831</strain>
    </source>
</reference>
<accession>A0A917TC27</accession>
<dbReference type="EMBL" id="BMPI01000007">
    <property type="protein sequence ID" value="GGM16754.1"/>
    <property type="molecule type" value="Genomic_DNA"/>
</dbReference>
<protein>
    <submittedName>
        <fullName evidence="2">Uncharacterized protein</fullName>
    </submittedName>
</protein>
<evidence type="ECO:0000256" key="1">
    <source>
        <dbReference type="SAM" id="MobiDB-lite"/>
    </source>
</evidence>
<evidence type="ECO:0000313" key="2">
    <source>
        <dbReference type="EMBL" id="GGM16754.1"/>
    </source>
</evidence>
<gene>
    <name evidence="2" type="ORF">GCM10007977_017510</name>
</gene>
<keyword evidence="3" id="KW-1185">Reference proteome</keyword>
<feature type="region of interest" description="Disordered" evidence="1">
    <location>
        <begin position="37"/>
        <end position="58"/>
    </location>
</feature>
<proteinExistence type="predicted"/>
<dbReference type="Proteomes" id="UP000642070">
    <property type="component" value="Unassembled WGS sequence"/>
</dbReference>
<dbReference type="AlphaFoldDB" id="A0A917TC27"/>
<reference evidence="2" key="2">
    <citation type="submission" date="2020-09" db="EMBL/GenBank/DDBJ databases">
        <authorList>
            <person name="Sun Q."/>
            <person name="Ohkuma M."/>
        </authorList>
    </citation>
    <scope>NUCLEOTIDE SEQUENCE</scope>
    <source>
        <strain evidence="2">JCM 19831</strain>
    </source>
</reference>